<dbReference type="CDD" id="cd04690">
    <property type="entry name" value="NUDIX_Hydrolase"/>
    <property type="match status" value="1"/>
</dbReference>
<keyword evidence="6" id="KW-1185">Reference proteome</keyword>
<reference evidence="4" key="1">
    <citation type="submission" date="2021-01" db="EMBL/GenBank/DDBJ databases">
        <title>Lacisediminihabitans sp. nov. strain G11-30, isolated from Antarctic Soil.</title>
        <authorList>
            <person name="Li J."/>
        </authorList>
    </citation>
    <scope>NUCLEOTIDE SEQUENCE</scope>
    <source>
        <strain evidence="4">G11-30</strain>
    </source>
</reference>
<dbReference type="RefSeq" id="WP_200555167.1">
    <property type="nucleotide sequence ID" value="NZ_JAEPES010000001.1"/>
</dbReference>
<dbReference type="EMBL" id="JAEPES010000001">
    <property type="protein sequence ID" value="MBK4346881.1"/>
    <property type="molecule type" value="Genomic_DNA"/>
</dbReference>
<evidence type="ECO:0000313" key="5">
    <source>
        <dbReference type="EMBL" id="MBK4347996.1"/>
    </source>
</evidence>
<dbReference type="EMBL" id="JAEPES010000003">
    <property type="protein sequence ID" value="MBK4347996.1"/>
    <property type="molecule type" value="Genomic_DNA"/>
</dbReference>
<gene>
    <name evidence="4" type="ORF">IV501_04485</name>
    <name evidence="5" type="ORF">IV501_10140</name>
</gene>
<proteinExistence type="predicted"/>
<name>A0A934SHT1_9MICO</name>
<protein>
    <submittedName>
        <fullName evidence="4">NUDIX domain-containing protein</fullName>
    </submittedName>
</protein>
<comment type="caution">
    <text evidence="4">The sequence shown here is derived from an EMBL/GenBank/DDBJ whole genome shotgun (WGS) entry which is preliminary data.</text>
</comment>
<dbReference type="PROSITE" id="PS00893">
    <property type="entry name" value="NUDIX_BOX"/>
    <property type="match status" value="1"/>
</dbReference>
<dbReference type="InterPro" id="IPR000086">
    <property type="entry name" value="NUDIX_hydrolase_dom"/>
</dbReference>
<evidence type="ECO:0000259" key="3">
    <source>
        <dbReference type="PROSITE" id="PS51462"/>
    </source>
</evidence>
<sequence length="147" mass="15561">MTDSDSPAVLRIVAALVVDERGRALLVRKRGTTRFMQPGGKPEAGETDAAALARELQEELGLVVDPDELVLVGRYSADAANEADTVLDARVFDAPIILGPIVDTIEVAQEIVELVWVDPADPGAIALAPLSSEILLPLLASRNSPVE</sequence>
<dbReference type="InterPro" id="IPR015797">
    <property type="entry name" value="NUDIX_hydrolase-like_dom_sf"/>
</dbReference>
<comment type="cofactor">
    <cofactor evidence="1">
        <name>Mg(2+)</name>
        <dbReference type="ChEBI" id="CHEBI:18420"/>
    </cofactor>
</comment>
<dbReference type="PANTHER" id="PTHR43046:SF2">
    <property type="entry name" value="8-OXO-DGTP DIPHOSPHATASE-RELATED"/>
    <property type="match status" value="1"/>
</dbReference>
<keyword evidence="2" id="KW-0378">Hydrolase</keyword>
<dbReference type="Pfam" id="PF00293">
    <property type="entry name" value="NUDIX"/>
    <property type="match status" value="1"/>
</dbReference>
<accession>A0A934SHT1</accession>
<dbReference type="Gene3D" id="3.90.79.10">
    <property type="entry name" value="Nucleoside Triphosphate Pyrophosphohydrolase"/>
    <property type="match status" value="1"/>
</dbReference>
<evidence type="ECO:0000256" key="2">
    <source>
        <dbReference type="ARBA" id="ARBA00022801"/>
    </source>
</evidence>
<dbReference type="AlphaFoldDB" id="A0A934SHT1"/>
<dbReference type="GO" id="GO:0016787">
    <property type="term" value="F:hydrolase activity"/>
    <property type="evidence" value="ECO:0007669"/>
    <property type="project" value="UniProtKB-KW"/>
</dbReference>
<evidence type="ECO:0000256" key="1">
    <source>
        <dbReference type="ARBA" id="ARBA00001946"/>
    </source>
</evidence>
<dbReference type="Proteomes" id="UP000636458">
    <property type="component" value="Unassembled WGS sequence"/>
</dbReference>
<dbReference type="InterPro" id="IPR020084">
    <property type="entry name" value="NUDIX_hydrolase_CS"/>
</dbReference>
<dbReference type="PROSITE" id="PS51462">
    <property type="entry name" value="NUDIX"/>
    <property type="match status" value="1"/>
</dbReference>
<dbReference type="SUPFAM" id="SSF55811">
    <property type="entry name" value="Nudix"/>
    <property type="match status" value="1"/>
</dbReference>
<organism evidence="4 6">
    <name type="scientific">Lacisediminihabitans changchengi</name>
    <dbReference type="NCBI Taxonomy" id="2787634"/>
    <lineage>
        <taxon>Bacteria</taxon>
        <taxon>Bacillati</taxon>
        <taxon>Actinomycetota</taxon>
        <taxon>Actinomycetes</taxon>
        <taxon>Micrococcales</taxon>
        <taxon>Microbacteriaceae</taxon>
        <taxon>Lacisediminihabitans</taxon>
    </lineage>
</organism>
<dbReference type="PANTHER" id="PTHR43046">
    <property type="entry name" value="GDP-MANNOSE MANNOSYL HYDROLASE"/>
    <property type="match status" value="1"/>
</dbReference>
<evidence type="ECO:0000313" key="6">
    <source>
        <dbReference type="Proteomes" id="UP000636458"/>
    </source>
</evidence>
<evidence type="ECO:0000313" key="4">
    <source>
        <dbReference type="EMBL" id="MBK4346881.1"/>
    </source>
</evidence>
<feature type="domain" description="Nudix hydrolase" evidence="3">
    <location>
        <begin position="8"/>
        <end position="140"/>
    </location>
</feature>